<dbReference type="AlphaFoldDB" id="A0A7Y6TZF5"/>
<dbReference type="RefSeq" id="WP_176071916.1">
    <property type="nucleotide sequence ID" value="NZ_JABWMJ010000026.1"/>
</dbReference>
<proteinExistence type="predicted"/>
<gene>
    <name evidence="1" type="ORF">HQN59_25330</name>
</gene>
<comment type="caution">
    <text evidence="1">The sequence shown here is derived from an EMBL/GenBank/DDBJ whole genome shotgun (WGS) entry which is preliminary data.</text>
</comment>
<evidence type="ECO:0000313" key="2">
    <source>
        <dbReference type="Proteomes" id="UP000529637"/>
    </source>
</evidence>
<sequence length="286" mass="31909">MRFSSRLAASKGASAVVLEDAPRATRIGYIKGILGEFVGTQGSYRSRSEPLDAQETHEAFSALVRDEADPWDYDNQSAWAALVAHLKECAWPEFYDFVELVGVLLLKKDEDIPFTDPDYFKAYQTKVNALLQEDNIGWSLNKDAQLVRQTPKALSKRVELVGSSLGDRFETARVHYQKALKYLYQHPLDEANSVKEIVSAVESVARILHPKASTLGEAIKLMRKDAKYSTQLLEALEKLYAYSNSTPLVRHGHAKAGKPLLAEAELALFMEVSFIRYLIEVGDGGV</sequence>
<dbReference type="EMBL" id="JABWMJ010000026">
    <property type="protein sequence ID" value="NUZ09066.1"/>
    <property type="molecule type" value="Genomic_DNA"/>
</dbReference>
<dbReference type="Proteomes" id="UP000529637">
    <property type="component" value="Unassembled WGS sequence"/>
</dbReference>
<accession>A0A7Y6TZF5</accession>
<keyword evidence="2" id="KW-1185">Reference proteome</keyword>
<evidence type="ECO:0000313" key="1">
    <source>
        <dbReference type="EMBL" id="NUZ09066.1"/>
    </source>
</evidence>
<protein>
    <submittedName>
        <fullName evidence="1">Uncharacterized protein</fullName>
    </submittedName>
</protein>
<reference evidence="1 2" key="1">
    <citation type="submission" date="2020-06" db="EMBL/GenBank/DDBJ databases">
        <title>Schlegella sp. ID0723 isolated from air conditioner.</title>
        <authorList>
            <person name="Kim D.Y."/>
            <person name="Kim D.-U."/>
        </authorList>
    </citation>
    <scope>NUCLEOTIDE SEQUENCE [LARGE SCALE GENOMIC DNA]</scope>
    <source>
        <strain evidence="1 2">ID0723</strain>
    </source>
</reference>
<name>A0A7Y6TZF5_9BURK</name>
<organism evidence="1 2">
    <name type="scientific">Piscinibacter koreensis</name>
    <dbReference type="NCBI Taxonomy" id="2742824"/>
    <lineage>
        <taxon>Bacteria</taxon>
        <taxon>Pseudomonadati</taxon>
        <taxon>Pseudomonadota</taxon>
        <taxon>Betaproteobacteria</taxon>
        <taxon>Burkholderiales</taxon>
        <taxon>Sphaerotilaceae</taxon>
        <taxon>Piscinibacter</taxon>
    </lineage>
</organism>